<accession>A0A1M4YSB0</accession>
<dbReference type="OrthoDB" id="1123218at2"/>
<feature type="domain" description="SPOR" evidence="2">
    <location>
        <begin position="83"/>
        <end position="161"/>
    </location>
</feature>
<dbReference type="PROSITE" id="PS51724">
    <property type="entry name" value="SPOR"/>
    <property type="match status" value="1"/>
</dbReference>
<organism evidence="3 4">
    <name type="scientific">Dysgonomonas macrotermitis</name>
    <dbReference type="NCBI Taxonomy" id="1346286"/>
    <lineage>
        <taxon>Bacteria</taxon>
        <taxon>Pseudomonadati</taxon>
        <taxon>Bacteroidota</taxon>
        <taxon>Bacteroidia</taxon>
        <taxon>Bacteroidales</taxon>
        <taxon>Dysgonomonadaceae</taxon>
        <taxon>Dysgonomonas</taxon>
    </lineage>
</organism>
<dbReference type="Gene3D" id="3.30.70.1070">
    <property type="entry name" value="Sporulation related repeat"/>
    <property type="match status" value="1"/>
</dbReference>
<dbReference type="SUPFAM" id="SSF110997">
    <property type="entry name" value="Sporulation related repeat"/>
    <property type="match status" value="1"/>
</dbReference>
<name>A0A1M4YSB0_9BACT</name>
<dbReference type="PROSITE" id="PS51257">
    <property type="entry name" value="PROKAR_LIPOPROTEIN"/>
    <property type="match status" value="1"/>
</dbReference>
<evidence type="ECO:0000256" key="1">
    <source>
        <dbReference type="SAM" id="MobiDB-lite"/>
    </source>
</evidence>
<dbReference type="AlphaFoldDB" id="A0A1M4YSB0"/>
<dbReference type="InterPro" id="IPR036680">
    <property type="entry name" value="SPOR-like_sf"/>
</dbReference>
<sequence>MNKLLGFGLMLSLLVAFGSCKPKQSAYKSIYESAKERELEENKTASNSAAAQPSTPAYPVYNSDVSNEAVRSEKITPVYDSDAAGLRAYSVVIASLSVKPNAEALKARMEQEGYSIILAQNEQGMYRVIIASYDDKASAVNSRNAIRDKYLAKGSSDVLRRTYGIPFDDLWILQRQY</sequence>
<reference evidence="4" key="1">
    <citation type="submission" date="2016-11" db="EMBL/GenBank/DDBJ databases">
        <authorList>
            <person name="Varghese N."/>
            <person name="Submissions S."/>
        </authorList>
    </citation>
    <scope>NUCLEOTIDE SEQUENCE [LARGE SCALE GENOMIC DNA]</scope>
    <source>
        <strain evidence="4">DSM 27370</strain>
    </source>
</reference>
<dbReference type="EMBL" id="FQUC01000003">
    <property type="protein sequence ID" value="SHF08236.1"/>
    <property type="molecule type" value="Genomic_DNA"/>
</dbReference>
<protein>
    <submittedName>
        <fullName evidence="3">Sporulation related domain-containing protein</fullName>
    </submittedName>
</protein>
<keyword evidence="4" id="KW-1185">Reference proteome</keyword>
<dbReference type="Pfam" id="PF05036">
    <property type="entry name" value="SPOR"/>
    <property type="match status" value="1"/>
</dbReference>
<evidence type="ECO:0000313" key="3">
    <source>
        <dbReference type="EMBL" id="SHF08236.1"/>
    </source>
</evidence>
<proteinExistence type="predicted"/>
<evidence type="ECO:0000259" key="2">
    <source>
        <dbReference type="PROSITE" id="PS51724"/>
    </source>
</evidence>
<evidence type="ECO:0000313" key="4">
    <source>
        <dbReference type="Proteomes" id="UP000184480"/>
    </source>
</evidence>
<gene>
    <name evidence="3" type="ORF">SAMN05444362_103246</name>
</gene>
<dbReference type="Proteomes" id="UP000184480">
    <property type="component" value="Unassembled WGS sequence"/>
</dbReference>
<dbReference type="InterPro" id="IPR007730">
    <property type="entry name" value="SPOR-like_dom"/>
</dbReference>
<dbReference type="GO" id="GO:0042834">
    <property type="term" value="F:peptidoglycan binding"/>
    <property type="evidence" value="ECO:0007669"/>
    <property type="project" value="InterPro"/>
</dbReference>
<feature type="region of interest" description="Disordered" evidence="1">
    <location>
        <begin position="41"/>
        <end position="62"/>
    </location>
</feature>
<dbReference type="RefSeq" id="WP_062177722.1">
    <property type="nucleotide sequence ID" value="NZ_BBXL01000003.1"/>
</dbReference>
<dbReference type="STRING" id="1346286.SAMN05444362_103246"/>
<feature type="compositionally biased region" description="Polar residues" evidence="1">
    <location>
        <begin position="44"/>
        <end position="55"/>
    </location>
</feature>